<proteinExistence type="predicted"/>
<dbReference type="Proteomes" id="UP000000753">
    <property type="component" value="Chromosome"/>
</dbReference>
<keyword evidence="2" id="KW-1185">Reference proteome</keyword>
<protein>
    <submittedName>
        <fullName evidence="1">Uncharacterized protein</fullName>
    </submittedName>
</protein>
<dbReference type="OrthoDB" id="9134102at2"/>
<dbReference type="AlphaFoldDB" id="B8CTS5"/>
<reference evidence="1 2" key="1">
    <citation type="journal article" date="2008" name="PLoS ONE">
        <title>Environmental adaptation: genomic analysis of the piezotolerant and psychrotolerant deep-sea iron reducing bacterium Shewanella piezotolerans WP3.</title>
        <authorList>
            <person name="Wang F."/>
            <person name="Wang J."/>
            <person name="Jian H."/>
            <person name="Zhang B."/>
            <person name="Li S."/>
            <person name="Wang F."/>
            <person name="Zeng X."/>
            <person name="Gao L."/>
            <person name="Bartlett D.H."/>
            <person name="Yu J."/>
            <person name="Hu S."/>
            <person name="Xiao X."/>
        </authorList>
    </citation>
    <scope>NUCLEOTIDE SEQUENCE [LARGE SCALE GENOMIC DNA]</scope>
    <source>
        <strain evidence="2">WP3 / JCM 13877</strain>
    </source>
</reference>
<sequence>MALIPFAFKAGTETLVDISEVPRGKACACVCPSCNIPLIARHCTEDREDHFAHDPAFKDHKDYIDCDFSLHVAMRLMLKQLLAAATAIALPDHSIKDPYTKKLLDVTQAQTLTYQSIAIEQAGFDAVISKDNYQLGIFISYHPRRSSMPQASGNIKGIVQLDITHIEHIKQKSQVLNSKKFLDSLIAEQSEIKSWYWHVNQDACLNACKREHLQQEAKKNELLNSDNQYYSDTVKRRAKKYQENTANMITTAGTKTVYRCYTCRIDYPKTNATNTCPVCEHELWQTETPVYRNQED</sequence>
<accession>B8CTS5</accession>
<dbReference type="STRING" id="225849.swp_4683"/>
<name>B8CTS5_SHEPW</name>
<gene>
    <name evidence="1" type="ordered locus">swp_4683</name>
</gene>
<dbReference type="EMBL" id="CP000472">
    <property type="protein sequence ID" value="ACJ31319.1"/>
    <property type="molecule type" value="Genomic_DNA"/>
</dbReference>
<dbReference type="RefSeq" id="WP_020914649.1">
    <property type="nucleotide sequence ID" value="NC_011566.1"/>
</dbReference>
<dbReference type="KEGG" id="swp:swp_4683"/>
<dbReference type="eggNOG" id="COG4469">
    <property type="taxonomic scope" value="Bacteria"/>
</dbReference>
<evidence type="ECO:0000313" key="2">
    <source>
        <dbReference type="Proteomes" id="UP000000753"/>
    </source>
</evidence>
<organism evidence="1 2">
    <name type="scientific">Shewanella piezotolerans (strain WP3 / JCM 13877)</name>
    <dbReference type="NCBI Taxonomy" id="225849"/>
    <lineage>
        <taxon>Bacteria</taxon>
        <taxon>Pseudomonadati</taxon>
        <taxon>Pseudomonadota</taxon>
        <taxon>Gammaproteobacteria</taxon>
        <taxon>Alteromonadales</taxon>
        <taxon>Shewanellaceae</taxon>
        <taxon>Shewanella</taxon>
    </lineage>
</organism>
<dbReference type="HOGENOM" id="CLU_067993_0_0_6"/>
<evidence type="ECO:0000313" key="1">
    <source>
        <dbReference type="EMBL" id="ACJ31319.1"/>
    </source>
</evidence>